<feature type="active site" description="Proton donor" evidence="2">
    <location>
        <position position="542"/>
    </location>
</feature>
<keyword evidence="3" id="KW-0274">FAD</keyword>
<feature type="signal peptide" evidence="4">
    <location>
        <begin position="1"/>
        <end position="15"/>
    </location>
</feature>
<evidence type="ECO:0000313" key="8">
    <source>
        <dbReference type="Proteomes" id="UP001168821"/>
    </source>
</evidence>
<feature type="domain" description="Glucose-methanol-choline oxidoreductase N-terminal" evidence="5">
    <location>
        <begin position="141"/>
        <end position="164"/>
    </location>
</feature>
<keyword evidence="8" id="KW-1185">Reference proteome</keyword>
<evidence type="ECO:0000259" key="6">
    <source>
        <dbReference type="PROSITE" id="PS00624"/>
    </source>
</evidence>
<keyword evidence="4" id="KW-0732">Signal</keyword>
<comment type="caution">
    <text evidence="7">The sequence shown here is derived from an EMBL/GenBank/DDBJ whole genome shotgun (WGS) entry which is preliminary data.</text>
</comment>
<feature type="active site" description="Proton acceptor" evidence="2">
    <location>
        <position position="585"/>
    </location>
</feature>
<dbReference type="GO" id="GO:0050660">
    <property type="term" value="F:flavin adenine dinucleotide binding"/>
    <property type="evidence" value="ECO:0007669"/>
    <property type="project" value="InterPro"/>
</dbReference>
<feature type="chain" id="PRO_5041439889" description="Glucose-methanol-choline oxidoreductase N-terminal domain-containing protein" evidence="4">
    <location>
        <begin position="16"/>
        <end position="608"/>
    </location>
</feature>
<dbReference type="Pfam" id="PF00732">
    <property type="entry name" value="GMC_oxred_N"/>
    <property type="match status" value="1"/>
</dbReference>
<comment type="similarity">
    <text evidence="1 3">Belongs to the GMC oxidoreductase family.</text>
</comment>
<evidence type="ECO:0000259" key="5">
    <source>
        <dbReference type="PROSITE" id="PS00623"/>
    </source>
</evidence>
<dbReference type="Pfam" id="PF05199">
    <property type="entry name" value="GMC_oxred_C"/>
    <property type="match status" value="1"/>
</dbReference>
<evidence type="ECO:0000256" key="1">
    <source>
        <dbReference type="ARBA" id="ARBA00010790"/>
    </source>
</evidence>
<dbReference type="InterPro" id="IPR007867">
    <property type="entry name" value="GMC_OxRtase_C"/>
</dbReference>
<dbReference type="Gene3D" id="3.50.50.60">
    <property type="entry name" value="FAD/NAD(P)-binding domain"/>
    <property type="match status" value="1"/>
</dbReference>
<dbReference type="InterPro" id="IPR036188">
    <property type="entry name" value="FAD/NAD-bd_sf"/>
</dbReference>
<dbReference type="GO" id="GO:0016614">
    <property type="term" value="F:oxidoreductase activity, acting on CH-OH group of donors"/>
    <property type="evidence" value="ECO:0007669"/>
    <property type="project" value="InterPro"/>
</dbReference>
<dbReference type="PANTHER" id="PTHR11552">
    <property type="entry name" value="GLUCOSE-METHANOL-CHOLINE GMC OXIDOREDUCTASE"/>
    <property type="match status" value="1"/>
</dbReference>
<dbReference type="AlphaFoldDB" id="A0AA38MIV0"/>
<evidence type="ECO:0000313" key="7">
    <source>
        <dbReference type="EMBL" id="KAJ3658012.1"/>
    </source>
</evidence>
<dbReference type="SUPFAM" id="SSF54373">
    <property type="entry name" value="FAD-linked reductases, C-terminal domain"/>
    <property type="match status" value="1"/>
</dbReference>
<keyword evidence="3" id="KW-0285">Flavoprotein</keyword>
<reference evidence="7" key="1">
    <citation type="journal article" date="2023" name="G3 (Bethesda)">
        <title>Whole genome assemblies of Zophobas morio and Tenebrio molitor.</title>
        <authorList>
            <person name="Kaur S."/>
            <person name="Stinson S.A."/>
            <person name="diCenzo G.C."/>
        </authorList>
    </citation>
    <scope>NUCLEOTIDE SEQUENCE</scope>
    <source>
        <strain evidence="7">QUZm001</strain>
    </source>
</reference>
<dbReference type="PIRSF" id="PIRSF000137">
    <property type="entry name" value="Alcohol_oxidase"/>
    <property type="match status" value="1"/>
</dbReference>
<dbReference type="PANTHER" id="PTHR11552:SF158">
    <property type="entry name" value="GH23626P-RELATED"/>
    <property type="match status" value="1"/>
</dbReference>
<feature type="domain" description="Glucose-methanol-choline oxidoreductase N-terminal" evidence="6">
    <location>
        <begin position="314"/>
        <end position="328"/>
    </location>
</feature>
<dbReference type="Proteomes" id="UP001168821">
    <property type="component" value="Unassembled WGS sequence"/>
</dbReference>
<sequence length="608" mass="67811">MYVLLVVSLIPLSVASSTTTVKYYEKLTRQRISEAEFYNMPTNNNEFKVGIQSNTTHYYGSYDFVIVGAGSAGSVLATRLSEIDSYNVLLLEAGGEEDDFSQIPSMSFYLIFSDMNWGYFSTPQTNCCLGMKNHSCTVARGKALGGSSAINAMMYVRGNRHDFDKWVELGNSGWSYEEVLPYFIKSENSQVDGDPGYHGKGGFWDVAYSSPVSPLLSNFFNGSLQMNQPIVDYNGRKQTGSGRIQFTIKHGKRQSTGKAFLENARQRNNLKVRSKVLATKVVIDHTKTANQVQFVTNEKKFFVKAKKEIILSAGAINSPQLLMLSGVGPQSHLKSMKIDVIEDLPVGMNLKEHPMFPGLIYNTNYTLSGLSTEEFVKGFLKGLGPYTKTAGTDGVGFIHTGGNAVPTIEYLFAPPAGNISKILTKSFNFNDDLTNKMLNKIDPQRSILIYLVLLHPKSRGRITLKSNDPLDFPNVDLNMFEEEEDIDTFIEGIEFIRDLFATDAFRKIDARRVEIPVCKELRNKYREYWGCVIRQMTNTIYHPHGTTAMGPDKKSSVVDGSLKVHGIKKLRVVDAGVFPTTLSGHLNAPTVMVAEKIADTIKREYKFS</sequence>
<dbReference type="EMBL" id="JALNTZ010000003">
    <property type="protein sequence ID" value="KAJ3658012.1"/>
    <property type="molecule type" value="Genomic_DNA"/>
</dbReference>
<dbReference type="Gene3D" id="3.30.560.10">
    <property type="entry name" value="Glucose Oxidase, domain 3"/>
    <property type="match status" value="1"/>
</dbReference>
<evidence type="ECO:0000256" key="4">
    <source>
        <dbReference type="SAM" id="SignalP"/>
    </source>
</evidence>
<accession>A0AA38MIV0</accession>
<evidence type="ECO:0000256" key="3">
    <source>
        <dbReference type="RuleBase" id="RU003968"/>
    </source>
</evidence>
<organism evidence="7 8">
    <name type="scientific">Zophobas morio</name>
    <dbReference type="NCBI Taxonomy" id="2755281"/>
    <lineage>
        <taxon>Eukaryota</taxon>
        <taxon>Metazoa</taxon>
        <taxon>Ecdysozoa</taxon>
        <taxon>Arthropoda</taxon>
        <taxon>Hexapoda</taxon>
        <taxon>Insecta</taxon>
        <taxon>Pterygota</taxon>
        <taxon>Neoptera</taxon>
        <taxon>Endopterygota</taxon>
        <taxon>Coleoptera</taxon>
        <taxon>Polyphaga</taxon>
        <taxon>Cucujiformia</taxon>
        <taxon>Tenebrionidae</taxon>
        <taxon>Zophobas</taxon>
    </lineage>
</organism>
<dbReference type="PROSITE" id="PS00623">
    <property type="entry name" value="GMC_OXRED_1"/>
    <property type="match status" value="1"/>
</dbReference>
<dbReference type="SUPFAM" id="SSF51905">
    <property type="entry name" value="FAD/NAD(P)-binding domain"/>
    <property type="match status" value="1"/>
</dbReference>
<proteinExistence type="inferred from homology"/>
<dbReference type="InterPro" id="IPR000172">
    <property type="entry name" value="GMC_OxRdtase_N"/>
</dbReference>
<dbReference type="PROSITE" id="PS00624">
    <property type="entry name" value="GMC_OXRED_2"/>
    <property type="match status" value="1"/>
</dbReference>
<protein>
    <recommendedName>
        <fullName evidence="5 6">Glucose-methanol-choline oxidoreductase N-terminal domain-containing protein</fullName>
    </recommendedName>
</protein>
<gene>
    <name evidence="7" type="ORF">Zmor_009779</name>
</gene>
<dbReference type="InterPro" id="IPR012132">
    <property type="entry name" value="GMC_OxRdtase"/>
</dbReference>
<evidence type="ECO:0000256" key="2">
    <source>
        <dbReference type="PIRSR" id="PIRSR000137-1"/>
    </source>
</evidence>
<name>A0AA38MIV0_9CUCU</name>